<keyword evidence="2" id="KW-0808">Transferase</keyword>
<dbReference type="EMBL" id="RDSR01000005">
    <property type="protein sequence ID" value="RNE64195.1"/>
    <property type="molecule type" value="Genomic_DNA"/>
</dbReference>
<keyword evidence="3" id="KW-0547">Nucleotide-binding</keyword>
<dbReference type="Pfam" id="PF17042">
    <property type="entry name" value="NBD_C"/>
    <property type="match status" value="1"/>
</dbReference>
<dbReference type="OrthoDB" id="191465at2"/>
<organism evidence="9 10">
    <name type="scientific">Cryobacterium tepidiphilum</name>
    <dbReference type="NCBI Taxonomy" id="2486026"/>
    <lineage>
        <taxon>Bacteria</taxon>
        <taxon>Bacillati</taxon>
        <taxon>Actinomycetota</taxon>
        <taxon>Actinomycetes</taxon>
        <taxon>Micrococcales</taxon>
        <taxon>Microbacteriaceae</taxon>
        <taxon>Cryobacterium</taxon>
    </lineage>
</organism>
<gene>
    <name evidence="9" type="ORF">EEJ31_04850</name>
</gene>
<dbReference type="Proteomes" id="UP000279859">
    <property type="component" value="Unassembled WGS sequence"/>
</dbReference>
<accession>A0A3M8LFU2</accession>
<dbReference type="Pfam" id="PF07005">
    <property type="entry name" value="SBD_N"/>
    <property type="match status" value="1"/>
</dbReference>
<dbReference type="InterPro" id="IPR031475">
    <property type="entry name" value="NBD_C"/>
</dbReference>
<evidence type="ECO:0000259" key="7">
    <source>
        <dbReference type="Pfam" id="PF07005"/>
    </source>
</evidence>
<comment type="similarity">
    <text evidence="1">Belongs to the four-carbon acid sugar kinase family.</text>
</comment>
<reference evidence="9 10" key="1">
    <citation type="submission" date="2018-11" db="EMBL/GenBank/DDBJ databases">
        <title>Cryobacterium sp. nov., isolated from rhizosphere soil of lettuce.</title>
        <authorList>
            <person name="Wang Y."/>
        </authorList>
    </citation>
    <scope>NUCLEOTIDE SEQUENCE [LARGE SCALE GENOMIC DNA]</scope>
    <source>
        <strain evidence="9 10">NEAU-85</strain>
    </source>
</reference>
<evidence type="ECO:0000256" key="2">
    <source>
        <dbReference type="ARBA" id="ARBA00022679"/>
    </source>
</evidence>
<dbReference type="Gene3D" id="3.40.980.20">
    <property type="entry name" value="Four-carbon acid sugar kinase, nucleotide binding domain"/>
    <property type="match status" value="1"/>
</dbReference>
<feature type="domain" description="Four-carbon acid sugar kinase nucleotide binding" evidence="8">
    <location>
        <begin position="259"/>
        <end position="422"/>
    </location>
</feature>
<keyword evidence="6" id="KW-0119">Carbohydrate metabolism</keyword>
<comment type="caution">
    <text evidence="9">The sequence shown here is derived from an EMBL/GenBank/DDBJ whole genome shotgun (WGS) entry which is preliminary data.</text>
</comment>
<evidence type="ECO:0000256" key="4">
    <source>
        <dbReference type="ARBA" id="ARBA00022777"/>
    </source>
</evidence>
<dbReference type="RefSeq" id="WP_123045153.1">
    <property type="nucleotide sequence ID" value="NZ_RDSR01000005.1"/>
</dbReference>
<proteinExistence type="inferred from homology"/>
<protein>
    <submittedName>
        <fullName evidence="9">Four-carbon acid sugar kinase family protein</fullName>
    </submittedName>
</protein>
<evidence type="ECO:0000256" key="5">
    <source>
        <dbReference type="ARBA" id="ARBA00022840"/>
    </source>
</evidence>
<evidence type="ECO:0000256" key="1">
    <source>
        <dbReference type="ARBA" id="ARBA00005715"/>
    </source>
</evidence>
<sequence>MANGAADAAPGVSVGIVADDLTGANDSAVQFATRGWATSLVLVDGPLDARTPGSVLALVSDARAQGARAATASTTECVARLRDAGAARLFLKIDSTMRGSVAEQVGGALDAWRRAHPDAFALVCPAYPAMGRTVEAGRLLVNGAGVETTAFGRDPVTPVPTSDMALLLPGSTGIVIGTDGVDSLVHRIADAVAGGSRVIVVNASTAADLASIADAADRFGPRCVPVGSAGLAVAMSTVWGGSGDSVASAFRPAAARRVAVVVSSLHDMSREQFARLRSSLPADGIRLLEPPLEAALDPRTIAGWAAQQLAAPARLPEVVVIRSPDVRPAPAIDDSDRERAAVAIASSLAVITEAVFDHAQVDALVLMGGEGARAVLDRFGAQSIRVTSAIREGIPIGLVEGGRADRLTVVTKAGGFGTPDSLAEIVPELLETPDFPNAKPGEN</sequence>
<keyword evidence="10" id="KW-1185">Reference proteome</keyword>
<evidence type="ECO:0000313" key="10">
    <source>
        <dbReference type="Proteomes" id="UP000279859"/>
    </source>
</evidence>
<keyword evidence="4 9" id="KW-0418">Kinase</keyword>
<dbReference type="GO" id="GO:0016301">
    <property type="term" value="F:kinase activity"/>
    <property type="evidence" value="ECO:0007669"/>
    <property type="project" value="UniProtKB-KW"/>
</dbReference>
<dbReference type="SUPFAM" id="SSF142764">
    <property type="entry name" value="YgbK-like"/>
    <property type="match status" value="1"/>
</dbReference>
<dbReference type="InterPro" id="IPR010737">
    <property type="entry name" value="4-carb_acid_sugar_kinase_N"/>
</dbReference>
<evidence type="ECO:0000256" key="3">
    <source>
        <dbReference type="ARBA" id="ARBA00022741"/>
    </source>
</evidence>
<dbReference type="InterPro" id="IPR037051">
    <property type="entry name" value="4-carb_acid_sugar_kinase_N_sf"/>
</dbReference>
<evidence type="ECO:0000259" key="8">
    <source>
        <dbReference type="Pfam" id="PF17042"/>
    </source>
</evidence>
<name>A0A3M8LFU2_9MICO</name>
<dbReference type="InterPro" id="IPR042213">
    <property type="entry name" value="NBD_C_sf"/>
</dbReference>
<dbReference type="GO" id="GO:0005524">
    <property type="term" value="F:ATP binding"/>
    <property type="evidence" value="ECO:0007669"/>
    <property type="project" value="UniProtKB-KW"/>
</dbReference>
<dbReference type="Gene3D" id="3.40.50.10840">
    <property type="entry name" value="Putative sugar-binding, N-terminal domain"/>
    <property type="match status" value="1"/>
</dbReference>
<feature type="domain" description="Four-carbon acid sugar kinase N-terminal" evidence="7">
    <location>
        <begin position="15"/>
        <end position="234"/>
    </location>
</feature>
<evidence type="ECO:0000256" key="6">
    <source>
        <dbReference type="ARBA" id="ARBA00023277"/>
    </source>
</evidence>
<dbReference type="AlphaFoldDB" id="A0A3M8LFU2"/>
<keyword evidence="5" id="KW-0067">ATP-binding</keyword>
<evidence type="ECO:0000313" key="9">
    <source>
        <dbReference type="EMBL" id="RNE64195.1"/>
    </source>
</evidence>